<dbReference type="OrthoDB" id="2441642at2759"/>
<evidence type="ECO:0000256" key="2">
    <source>
        <dbReference type="ARBA" id="ARBA00022833"/>
    </source>
</evidence>
<comment type="caution">
    <text evidence="6">The sequence shown here is derived from an EMBL/GenBank/DDBJ whole genome shotgun (WGS) entry which is preliminary data.</text>
</comment>
<name>A0A072P3C0_9EURO</name>
<evidence type="ECO:0000256" key="3">
    <source>
        <dbReference type="ARBA" id="ARBA00023015"/>
    </source>
</evidence>
<evidence type="ECO:0008006" key="8">
    <source>
        <dbReference type="Google" id="ProtNLM"/>
    </source>
</evidence>
<keyword evidence="1" id="KW-0479">Metal-binding</keyword>
<dbReference type="VEuPathDB" id="FungiDB:A1O9_10154"/>
<dbReference type="RefSeq" id="XP_013256343.1">
    <property type="nucleotide sequence ID" value="XM_013400889.1"/>
</dbReference>
<organism evidence="6 7">
    <name type="scientific">Exophiala aquamarina CBS 119918</name>
    <dbReference type="NCBI Taxonomy" id="1182545"/>
    <lineage>
        <taxon>Eukaryota</taxon>
        <taxon>Fungi</taxon>
        <taxon>Dikarya</taxon>
        <taxon>Ascomycota</taxon>
        <taxon>Pezizomycotina</taxon>
        <taxon>Eurotiomycetes</taxon>
        <taxon>Chaetothyriomycetidae</taxon>
        <taxon>Chaetothyriales</taxon>
        <taxon>Herpotrichiellaceae</taxon>
        <taxon>Exophiala</taxon>
    </lineage>
</organism>
<dbReference type="PANTHER" id="PTHR47660:SF3">
    <property type="entry name" value="FINGER DOMAIN PROTEIN, PUTATIVE (AFU_ORTHOLOGUE AFUA_4G03310)-RELATED"/>
    <property type="match status" value="1"/>
</dbReference>
<keyword evidence="2" id="KW-0862">Zinc</keyword>
<evidence type="ECO:0000256" key="5">
    <source>
        <dbReference type="ARBA" id="ARBA00023242"/>
    </source>
</evidence>
<protein>
    <recommendedName>
        <fullName evidence="8">Transcription factor domain-containing protein</fullName>
    </recommendedName>
</protein>
<evidence type="ECO:0000313" key="6">
    <source>
        <dbReference type="EMBL" id="KEF53753.1"/>
    </source>
</evidence>
<dbReference type="STRING" id="1182545.A0A072P3C0"/>
<accession>A0A072P3C0</accession>
<dbReference type="EMBL" id="AMGV01000012">
    <property type="protein sequence ID" value="KEF53753.1"/>
    <property type="molecule type" value="Genomic_DNA"/>
</dbReference>
<evidence type="ECO:0000256" key="1">
    <source>
        <dbReference type="ARBA" id="ARBA00022723"/>
    </source>
</evidence>
<dbReference type="GeneID" id="25285059"/>
<keyword evidence="5" id="KW-0539">Nucleus</keyword>
<sequence length="247" mass="28223">MFKHGRPPPFIHPSQLGDGIRLPLLRCSRVLGLLKESDARDSQATHNEISNEIIASLAEYKNYDEGDLLAALQAYNLYSIVLLFSPDKWGRTHRVEQALIFGLQDICLEVATSGVLLNAEVNLEIPDWNEWVMVASKRRTVLAAHTVLWIWSLLHGYPPFACRELGFMPSPAPKILWNAPNDRWQDLYQEWMRRWPGGPHRLEELQALGTEVEIDPRTQIWLEEADEFGVLLMSEGICMESIAKEHS</sequence>
<keyword evidence="3" id="KW-0805">Transcription regulation</keyword>
<evidence type="ECO:0000256" key="4">
    <source>
        <dbReference type="ARBA" id="ARBA00023163"/>
    </source>
</evidence>
<proteinExistence type="predicted"/>
<dbReference type="GO" id="GO:0046872">
    <property type="term" value="F:metal ion binding"/>
    <property type="evidence" value="ECO:0007669"/>
    <property type="project" value="UniProtKB-KW"/>
</dbReference>
<reference evidence="6 7" key="1">
    <citation type="submission" date="2013-03" db="EMBL/GenBank/DDBJ databases">
        <title>The Genome Sequence of Exophiala aquamarina CBS 119918.</title>
        <authorList>
            <consortium name="The Broad Institute Genomics Platform"/>
            <person name="Cuomo C."/>
            <person name="de Hoog S."/>
            <person name="Gorbushina A."/>
            <person name="Walker B."/>
            <person name="Young S.K."/>
            <person name="Zeng Q."/>
            <person name="Gargeya S."/>
            <person name="Fitzgerald M."/>
            <person name="Haas B."/>
            <person name="Abouelleil A."/>
            <person name="Allen A.W."/>
            <person name="Alvarado L."/>
            <person name="Arachchi H.M."/>
            <person name="Berlin A.M."/>
            <person name="Chapman S.B."/>
            <person name="Gainer-Dewar J."/>
            <person name="Goldberg J."/>
            <person name="Griggs A."/>
            <person name="Gujja S."/>
            <person name="Hansen M."/>
            <person name="Howarth C."/>
            <person name="Imamovic A."/>
            <person name="Ireland A."/>
            <person name="Larimer J."/>
            <person name="McCowan C."/>
            <person name="Murphy C."/>
            <person name="Pearson M."/>
            <person name="Poon T.W."/>
            <person name="Priest M."/>
            <person name="Roberts A."/>
            <person name="Saif S."/>
            <person name="Shea T."/>
            <person name="Sisk P."/>
            <person name="Sykes S."/>
            <person name="Wortman J."/>
            <person name="Nusbaum C."/>
            <person name="Birren B."/>
        </authorList>
    </citation>
    <scope>NUCLEOTIDE SEQUENCE [LARGE SCALE GENOMIC DNA]</scope>
    <source>
        <strain evidence="6 7">CBS 119918</strain>
    </source>
</reference>
<dbReference type="PANTHER" id="PTHR47660">
    <property type="entry name" value="TRANSCRIPTION FACTOR WITH C2H2 AND ZN(2)-CYS(6) DNA BINDING DOMAIN (EUROFUNG)-RELATED-RELATED"/>
    <property type="match status" value="1"/>
</dbReference>
<gene>
    <name evidence="6" type="ORF">A1O9_10154</name>
</gene>
<dbReference type="Proteomes" id="UP000027920">
    <property type="component" value="Unassembled WGS sequence"/>
</dbReference>
<evidence type="ECO:0000313" key="7">
    <source>
        <dbReference type="Proteomes" id="UP000027920"/>
    </source>
</evidence>
<dbReference type="AlphaFoldDB" id="A0A072P3C0"/>
<keyword evidence="4" id="KW-0804">Transcription</keyword>
<dbReference type="HOGENOM" id="CLU_044368_0_0_1"/>
<keyword evidence="7" id="KW-1185">Reference proteome</keyword>